<proteinExistence type="predicted"/>
<organism evidence="1 2">
    <name type="scientific">Iodidimonas nitroreducens</name>
    <dbReference type="NCBI Taxonomy" id="1236968"/>
    <lineage>
        <taxon>Bacteria</taxon>
        <taxon>Pseudomonadati</taxon>
        <taxon>Pseudomonadota</taxon>
        <taxon>Alphaproteobacteria</taxon>
        <taxon>Iodidimonadales</taxon>
        <taxon>Iodidimonadaceae</taxon>
        <taxon>Iodidimonas</taxon>
    </lineage>
</organism>
<dbReference type="EMBL" id="BKCN01000001">
    <property type="protein sequence ID" value="GER02359.1"/>
    <property type="molecule type" value="Genomic_DNA"/>
</dbReference>
<dbReference type="PANTHER" id="PTHR42923">
    <property type="entry name" value="PROTOPORPHYRINOGEN OXIDASE"/>
    <property type="match status" value="1"/>
</dbReference>
<sequence length="287" mass="32095">MISSRFLASKLQSPDDLFPRGRIAVIGAGISGAAAAWLLSDRHDVVLYEQDQRIGGHANTLDVSMDGREQPVDTGFIVFNDHNYPHFTALLDHLRVASQPSDMSFAVSLDNGRMEYSGQGLSGLFAQRRNLLRPGHWRMLMDIVQFYRQIIAFSQSHDLSHMTLHDLLVRFGCSAGLTRGHILPMAAAIWSTPIEQVLDFPAASFVRFFENHGLFKLRNRPRWRTIAGGSRVYVAALNAAFKGETRKGARVLNIARSEDGIWVKAEAAPLNAMTVPCWPAMPIRLWR</sequence>
<dbReference type="AlphaFoldDB" id="A0A5A7N5K9"/>
<keyword evidence="2" id="KW-1185">Reference proteome</keyword>
<gene>
    <name evidence="1" type="ORF">JCM17846_00410</name>
</gene>
<dbReference type="RefSeq" id="WP_313977879.1">
    <property type="nucleotide sequence ID" value="NZ_BKCN01000001.1"/>
</dbReference>
<dbReference type="GO" id="GO:0016491">
    <property type="term" value="F:oxidoreductase activity"/>
    <property type="evidence" value="ECO:0007669"/>
    <property type="project" value="TreeGrafter"/>
</dbReference>
<name>A0A5A7N5K9_9PROT</name>
<protein>
    <recommendedName>
        <fullName evidence="3">Amine oxidase domain-containing protein</fullName>
    </recommendedName>
</protein>
<dbReference type="Proteomes" id="UP000324996">
    <property type="component" value="Unassembled WGS sequence"/>
</dbReference>
<dbReference type="PANTHER" id="PTHR42923:SF17">
    <property type="entry name" value="AMINE OXIDASE DOMAIN-CONTAINING PROTEIN"/>
    <property type="match status" value="1"/>
</dbReference>
<dbReference type="Pfam" id="PF13450">
    <property type="entry name" value="NAD_binding_8"/>
    <property type="match status" value="1"/>
</dbReference>
<evidence type="ECO:0000313" key="2">
    <source>
        <dbReference type="Proteomes" id="UP000324996"/>
    </source>
</evidence>
<evidence type="ECO:0000313" key="1">
    <source>
        <dbReference type="EMBL" id="GER02359.1"/>
    </source>
</evidence>
<evidence type="ECO:0008006" key="3">
    <source>
        <dbReference type="Google" id="ProtNLM"/>
    </source>
</evidence>
<dbReference type="InterPro" id="IPR050464">
    <property type="entry name" value="Zeta_carotene_desat/Oxidored"/>
</dbReference>
<dbReference type="Gene3D" id="3.50.50.60">
    <property type="entry name" value="FAD/NAD(P)-binding domain"/>
    <property type="match status" value="1"/>
</dbReference>
<dbReference type="InterPro" id="IPR036188">
    <property type="entry name" value="FAD/NAD-bd_sf"/>
</dbReference>
<comment type="caution">
    <text evidence="1">The sequence shown here is derived from an EMBL/GenBank/DDBJ whole genome shotgun (WGS) entry which is preliminary data.</text>
</comment>
<dbReference type="SUPFAM" id="SSF51905">
    <property type="entry name" value="FAD/NAD(P)-binding domain"/>
    <property type="match status" value="1"/>
</dbReference>
<accession>A0A5A7N5K9</accession>
<reference evidence="1 2" key="1">
    <citation type="submission" date="2019-09" db="EMBL/GenBank/DDBJ databases">
        <title>NBRP : Genome information of microbial organism related human and environment.</title>
        <authorList>
            <person name="Hattori M."/>
            <person name="Oshima K."/>
            <person name="Inaba H."/>
            <person name="Suda W."/>
            <person name="Sakamoto M."/>
            <person name="Iino T."/>
            <person name="Kitahara M."/>
            <person name="Oshida Y."/>
            <person name="Iida T."/>
            <person name="Kudo T."/>
            <person name="Itoh T."/>
            <person name="Ohkuma M."/>
        </authorList>
    </citation>
    <scope>NUCLEOTIDE SEQUENCE [LARGE SCALE GENOMIC DNA]</scope>
    <source>
        <strain evidence="1 2">Q-1</strain>
    </source>
</reference>